<evidence type="ECO:0000313" key="1">
    <source>
        <dbReference type="EMBL" id="BBD81160.1"/>
    </source>
</evidence>
<keyword evidence="2" id="KW-1185">Reference proteome</keyword>
<evidence type="ECO:0000313" key="2">
    <source>
        <dbReference type="Proteomes" id="UP000270530"/>
    </source>
</evidence>
<protein>
    <submittedName>
        <fullName evidence="1">Uncharacterized protein</fullName>
    </submittedName>
</protein>
<accession>A0A2Z6E7P9</accession>
<reference evidence="2" key="2">
    <citation type="submission" date="2018-06" db="EMBL/GenBank/DDBJ databases">
        <title>Genome sequence of Rhodanobacteraceae bacterium strain Dysh456.</title>
        <authorList>
            <person name="Fukui M."/>
        </authorList>
    </citation>
    <scope>NUCLEOTIDE SEQUENCE [LARGE SCALE GENOMIC DNA]</scope>
    <source>
        <strain evidence="2">Dysh456</strain>
    </source>
</reference>
<proteinExistence type="predicted"/>
<dbReference type="AlphaFoldDB" id="A0A2Z6E7P9"/>
<dbReference type="Proteomes" id="UP000270530">
    <property type="component" value="Chromosome"/>
</dbReference>
<name>A0A2Z6E7P9_9GAMM</name>
<dbReference type="EMBL" id="AP018560">
    <property type="protein sequence ID" value="BBD81160.1"/>
    <property type="molecule type" value="Genomic_DNA"/>
</dbReference>
<gene>
    <name evidence="1" type="ORF">ALSL_2536</name>
</gene>
<sequence length="40" mass="4521">MTRSCSGRSLLMERLQLELGKGFTTKAARPIRRPVSTLCR</sequence>
<organism evidence="1 2">
    <name type="scientific">Aerosticca soli</name>
    <dbReference type="NCBI Taxonomy" id="2010829"/>
    <lineage>
        <taxon>Bacteria</taxon>
        <taxon>Pseudomonadati</taxon>
        <taxon>Pseudomonadota</taxon>
        <taxon>Gammaproteobacteria</taxon>
        <taxon>Lysobacterales</taxon>
        <taxon>Rhodanobacteraceae</taxon>
        <taxon>Aerosticca</taxon>
    </lineage>
</organism>
<dbReference type="KEGG" id="rbd:ALSL_2536"/>
<reference evidence="2" key="1">
    <citation type="submission" date="2018-04" db="EMBL/GenBank/DDBJ databases">
        <authorList>
            <person name="Watanabe M."/>
            <person name="Kojima H."/>
        </authorList>
    </citation>
    <scope>NUCLEOTIDE SEQUENCE [LARGE SCALE GENOMIC DNA]</scope>
    <source>
        <strain evidence="2">Dysh456</strain>
    </source>
</reference>